<organism evidence="2 3">
    <name type="scientific">Rangifer tarandus platyrhynchus</name>
    <name type="common">Svalbard reindeer</name>
    <dbReference type="NCBI Taxonomy" id="3082113"/>
    <lineage>
        <taxon>Eukaryota</taxon>
        <taxon>Metazoa</taxon>
        <taxon>Chordata</taxon>
        <taxon>Craniata</taxon>
        <taxon>Vertebrata</taxon>
        <taxon>Euteleostomi</taxon>
        <taxon>Mammalia</taxon>
        <taxon>Eutheria</taxon>
        <taxon>Laurasiatheria</taxon>
        <taxon>Artiodactyla</taxon>
        <taxon>Ruminantia</taxon>
        <taxon>Pecora</taxon>
        <taxon>Cervidae</taxon>
        <taxon>Odocoileinae</taxon>
        <taxon>Rangifer</taxon>
    </lineage>
</organism>
<evidence type="ECO:0000313" key="3">
    <source>
        <dbReference type="Proteomes" id="UP001176941"/>
    </source>
</evidence>
<feature type="region of interest" description="Disordered" evidence="1">
    <location>
        <begin position="1"/>
        <end position="138"/>
    </location>
</feature>
<evidence type="ECO:0000313" key="2">
    <source>
        <dbReference type="EMBL" id="CAI9169493.1"/>
    </source>
</evidence>
<keyword evidence="3" id="KW-1185">Reference proteome</keyword>
<gene>
    <name evidence="2" type="ORF">MRATA1EN1_LOCUS18455</name>
</gene>
<reference evidence="2" key="1">
    <citation type="submission" date="2023-04" db="EMBL/GenBank/DDBJ databases">
        <authorList>
            <consortium name="ELIXIR-Norway"/>
        </authorList>
    </citation>
    <scope>NUCLEOTIDE SEQUENCE [LARGE SCALE GENOMIC DNA]</scope>
</reference>
<name>A0ABN8Z6K0_RANTA</name>
<dbReference type="EMBL" id="OX459939">
    <property type="protein sequence ID" value="CAI9169493.1"/>
    <property type="molecule type" value="Genomic_DNA"/>
</dbReference>
<protein>
    <submittedName>
        <fullName evidence="2">Uncharacterized protein</fullName>
    </submittedName>
</protein>
<proteinExistence type="predicted"/>
<dbReference type="Proteomes" id="UP001176941">
    <property type="component" value="Chromosome 3"/>
</dbReference>
<accession>A0ABN8Z6K0</accession>
<evidence type="ECO:0000256" key="1">
    <source>
        <dbReference type="SAM" id="MobiDB-lite"/>
    </source>
</evidence>
<sequence length="188" mass="19932">MTGLCLALGRPDRRGPPRRLRCPAPPAPPHRLGRVATAAAAAAAANTSSRHSPAPRTLRARRGRGPKPYSDWLRAGQPPLEAADIGGNEADEQPLKPITEGWRRDYWERQWGPPGGPAGREALGGEGPEAGEDWSRGGRRAALMANGWGSRAGLRRNLRDWAGGTEGVARSVTEIGLEAKTGKACGQS</sequence>
<feature type="compositionally biased region" description="Low complexity" evidence="1">
    <location>
        <begin position="34"/>
        <end position="45"/>
    </location>
</feature>